<dbReference type="EMBL" id="MK500514">
    <property type="protein sequence ID" value="QBK91192.1"/>
    <property type="molecule type" value="Genomic_DNA"/>
</dbReference>
<name>A0A481Z708_9VIRU</name>
<gene>
    <name evidence="1" type="ORF">LCPAC202_01660</name>
</gene>
<sequence length="425" mass="46287">MYQVPSLQSPIIGPPTVLSGDRQHFSLVSPQLNRSAISGVPSIPPLYPSNMSRLPTITRLQGTNNFSAVNQRIISSRTTNQPIQILTPKIVTTSSPITISTSQNVLSSQVSTVERPFNVVTTQHVQTPTGTYQIGRTIQPTVRYEQVRTVTPKIISYSRPATITSNEQIMVRQPANVVTTQNIIQAVRPPRIISTSQPVITPVGTSTSAIQDANNFTSIIHRAKTKGQTSDINYIMGINNLGAMRGDVNRLTGQPLLFQQPTLPAQNFPVQALRPQFLSSAQPLSARLPTIQTLPVRPLSVQVPSSQALRLQPLSVQVPSSQTLRVQPLSVQVPSSQALRLQPLSVQVPSSQILRVQSLPSQTSQVQALQVQSLPVRALQARSLPAPTYMLQPLPAQTFATQPLRTQLGQPISIRTVTTRTISPN</sequence>
<protein>
    <submittedName>
        <fullName evidence="1">Uncharacterized protein</fullName>
    </submittedName>
</protein>
<proteinExistence type="predicted"/>
<organism evidence="1">
    <name type="scientific">Pithovirus LCPAC202</name>
    <dbReference type="NCBI Taxonomy" id="2506592"/>
    <lineage>
        <taxon>Viruses</taxon>
        <taxon>Pithoviruses</taxon>
    </lineage>
</organism>
<evidence type="ECO:0000313" key="1">
    <source>
        <dbReference type="EMBL" id="QBK91192.1"/>
    </source>
</evidence>
<accession>A0A481Z708</accession>
<reference evidence="1" key="1">
    <citation type="journal article" date="2019" name="MBio">
        <title>Virus Genomes from Deep Sea Sediments Expand the Ocean Megavirome and Support Independent Origins of Viral Gigantism.</title>
        <authorList>
            <person name="Backstrom D."/>
            <person name="Yutin N."/>
            <person name="Jorgensen S.L."/>
            <person name="Dharamshi J."/>
            <person name="Homa F."/>
            <person name="Zaremba-Niedwiedzka K."/>
            <person name="Spang A."/>
            <person name="Wolf Y.I."/>
            <person name="Koonin E.V."/>
            <person name="Ettema T.J."/>
        </authorList>
    </citation>
    <scope>NUCLEOTIDE SEQUENCE</scope>
</reference>